<sequence>MAFSDYKITTWTQPVVNEADRPKRSAQEMKAVFDSNSNQLKTAFNGLIDALSASGSAGEIKLGDGKSVEEAVNGVSTALEAAVSNLSAAIEASITTCKQYTDDAVFASGAADMRKAVYDPNNVGADIYEYADGKNSGTLTKTIAASAWTGDAAPYVARVSFNIMGMRQNGFLAVAQEATAEQREAARAALLSVTGRAPASGNYLTITADGDKPTVDIPVTLIMLA</sequence>
<organism evidence="1">
    <name type="scientific">Myoviridae sp. ctWiL39</name>
    <dbReference type="NCBI Taxonomy" id="2825120"/>
    <lineage>
        <taxon>Viruses</taxon>
        <taxon>Duplodnaviria</taxon>
        <taxon>Heunggongvirae</taxon>
        <taxon>Uroviricota</taxon>
        <taxon>Caudoviricetes</taxon>
    </lineage>
</organism>
<evidence type="ECO:0000313" key="1">
    <source>
        <dbReference type="EMBL" id="DAE11355.1"/>
    </source>
</evidence>
<protein>
    <submittedName>
        <fullName evidence="1">H type lectin domain protein</fullName>
    </submittedName>
</protein>
<proteinExistence type="predicted"/>
<accession>A0A8S5PXW8</accession>
<name>A0A8S5PXW8_9CAUD</name>
<reference evidence="1" key="1">
    <citation type="journal article" date="2021" name="Proc. Natl. Acad. Sci. U.S.A.">
        <title>A Catalog of Tens of Thousands of Viruses from Human Metagenomes Reveals Hidden Associations with Chronic Diseases.</title>
        <authorList>
            <person name="Tisza M.J."/>
            <person name="Buck C.B."/>
        </authorList>
    </citation>
    <scope>NUCLEOTIDE SEQUENCE</scope>
    <source>
        <strain evidence="1">CtWiL39</strain>
    </source>
</reference>
<dbReference type="EMBL" id="BK015531">
    <property type="protein sequence ID" value="DAE11355.1"/>
    <property type="molecule type" value="Genomic_DNA"/>
</dbReference>